<accession>A0A7J6MG75</accession>
<organism evidence="7 8">
    <name type="scientific">Perkinsus olseni</name>
    <name type="common">Perkinsus atlanticus</name>
    <dbReference type="NCBI Taxonomy" id="32597"/>
    <lineage>
        <taxon>Eukaryota</taxon>
        <taxon>Sar</taxon>
        <taxon>Alveolata</taxon>
        <taxon>Perkinsozoa</taxon>
        <taxon>Perkinsea</taxon>
        <taxon>Perkinsida</taxon>
        <taxon>Perkinsidae</taxon>
        <taxon>Perkinsus</taxon>
    </lineage>
</organism>
<dbReference type="GO" id="GO:0043248">
    <property type="term" value="P:proteasome assembly"/>
    <property type="evidence" value="ECO:0007669"/>
    <property type="project" value="InterPro"/>
</dbReference>
<dbReference type="Proteomes" id="UP000572268">
    <property type="component" value="Unassembled WGS sequence"/>
</dbReference>
<dbReference type="InterPro" id="IPR012677">
    <property type="entry name" value="Nucleotide-bd_a/b_plait_sf"/>
</dbReference>
<dbReference type="GO" id="GO:0005654">
    <property type="term" value="C:nucleoplasm"/>
    <property type="evidence" value="ECO:0007669"/>
    <property type="project" value="TreeGrafter"/>
</dbReference>
<feature type="compositionally biased region" description="Acidic residues" evidence="5">
    <location>
        <begin position="21"/>
        <end position="33"/>
    </location>
</feature>
<evidence type="ECO:0000256" key="2">
    <source>
        <dbReference type="ARBA" id="ARBA00023242"/>
    </source>
</evidence>
<evidence type="ECO:0000313" key="7">
    <source>
        <dbReference type="EMBL" id="KAF4670437.1"/>
    </source>
</evidence>
<dbReference type="Gene3D" id="3.30.70.330">
    <property type="match status" value="2"/>
</dbReference>
<comment type="caution">
    <text evidence="7">The sequence shown here is derived from an EMBL/GenBank/DDBJ whole genome shotgun (WGS) entry which is preliminary data.</text>
</comment>
<evidence type="ECO:0000256" key="3">
    <source>
        <dbReference type="ARBA" id="ARBA00034491"/>
    </source>
</evidence>
<dbReference type="EMBL" id="JABANN010000121">
    <property type="protein sequence ID" value="KAF4670437.1"/>
    <property type="molecule type" value="Genomic_DNA"/>
</dbReference>
<dbReference type="SMART" id="SM01385">
    <property type="entry name" value="DSS1_SEM1"/>
    <property type="match status" value="1"/>
</dbReference>
<evidence type="ECO:0000256" key="4">
    <source>
        <dbReference type="PROSITE-ProRule" id="PRU00176"/>
    </source>
</evidence>
<feature type="domain" description="RRM" evidence="6">
    <location>
        <begin position="90"/>
        <end position="166"/>
    </location>
</feature>
<dbReference type="PANTHER" id="PTHR48033">
    <property type="entry name" value="RNA-BINDING (RRM/RBD/RNP MOTIFS) FAMILY PROTEIN"/>
    <property type="match status" value="1"/>
</dbReference>
<dbReference type="GO" id="GO:0003723">
    <property type="term" value="F:RNA binding"/>
    <property type="evidence" value="ECO:0007669"/>
    <property type="project" value="UniProtKB-UniRule"/>
</dbReference>
<evidence type="ECO:0000256" key="1">
    <source>
        <dbReference type="ARBA" id="ARBA00004123"/>
    </source>
</evidence>
<comment type="subcellular location">
    <subcellularLocation>
        <location evidence="1">Nucleus</location>
    </subcellularLocation>
</comment>
<feature type="region of interest" description="Disordered" evidence="5">
    <location>
        <begin position="246"/>
        <end position="278"/>
    </location>
</feature>
<gene>
    <name evidence="7" type="ORF">FOL46_000867</name>
</gene>
<name>A0A7J6MG75_PEROL</name>
<comment type="similarity">
    <text evidence="3">Belongs to the DSS1/SEM1 family.</text>
</comment>
<dbReference type="InterPro" id="IPR000504">
    <property type="entry name" value="RRM_dom"/>
</dbReference>
<dbReference type="GO" id="GO:0000785">
    <property type="term" value="C:chromatin"/>
    <property type="evidence" value="ECO:0007669"/>
    <property type="project" value="TreeGrafter"/>
</dbReference>
<sequence length="406" mass="44020">MSSDNKKTAEEPTEEPVAGFDEADEFEEFEQEDWTIRGHRASTDLSGAAPDANQWETKWDEAGWDEEPAYNDPVPKMPRPAYKNPIVRKLKVFVGGLPQGLQENDLKDYFNDFGDAVIEVEIKMDKVTGRSRGFGFVTLMNGDSTRLFNNKHRIKKKDIDVDEVTETKIFVGGLNPATGEQAVIDYFSKYGAIVNCELAFDHAGMSRGFAFVIFEDAEAVHRTLEACPTGHSIEDRMVDVRRAEPRKKLPNGQSLSQNMFGVPDLRQGGPIRNGSPQHSPAALTGTFLAVNGLSPTSTSSSTTCGSPTAASFMLEGRDGAPVQSYDPPFGVVGPHSGYGGYGGPSKAAYRKIKLAGPPGYGYEHGSGYGQSSAAGNEYIGACRFPLLSMNASPVRMDVSTFASAPY</sequence>
<dbReference type="GO" id="GO:0008541">
    <property type="term" value="C:proteasome regulatory particle, lid subcomplex"/>
    <property type="evidence" value="ECO:0007669"/>
    <property type="project" value="InterPro"/>
</dbReference>
<keyword evidence="4" id="KW-0694">RNA-binding</keyword>
<dbReference type="PANTHER" id="PTHR48033:SF10">
    <property type="entry name" value="RNA-BINDING PROTEIN SQUID"/>
    <property type="match status" value="1"/>
</dbReference>
<dbReference type="GO" id="GO:0006406">
    <property type="term" value="P:mRNA export from nucleus"/>
    <property type="evidence" value="ECO:0007669"/>
    <property type="project" value="InterPro"/>
</dbReference>
<dbReference type="SMART" id="SM00360">
    <property type="entry name" value="RRM"/>
    <property type="match status" value="2"/>
</dbReference>
<evidence type="ECO:0000259" key="6">
    <source>
        <dbReference type="PROSITE" id="PS50102"/>
    </source>
</evidence>
<dbReference type="AlphaFoldDB" id="A0A7J6MG75"/>
<evidence type="ECO:0000256" key="5">
    <source>
        <dbReference type="SAM" id="MobiDB-lite"/>
    </source>
</evidence>
<dbReference type="InterPro" id="IPR035979">
    <property type="entry name" value="RBD_domain_sf"/>
</dbReference>
<feature type="compositionally biased region" description="Basic and acidic residues" evidence="5">
    <location>
        <begin position="1"/>
        <end position="10"/>
    </location>
</feature>
<protein>
    <recommendedName>
        <fullName evidence="6">RRM domain-containing protein</fullName>
    </recommendedName>
</protein>
<keyword evidence="2" id="KW-0539">Nucleus</keyword>
<proteinExistence type="inferred from homology"/>
<feature type="region of interest" description="Disordered" evidence="5">
    <location>
        <begin position="1"/>
        <end position="52"/>
    </location>
</feature>
<dbReference type="SUPFAM" id="SSF54928">
    <property type="entry name" value="RNA-binding domain, RBD"/>
    <property type="match status" value="2"/>
</dbReference>
<dbReference type="GO" id="GO:0010468">
    <property type="term" value="P:regulation of gene expression"/>
    <property type="evidence" value="ECO:0007669"/>
    <property type="project" value="TreeGrafter"/>
</dbReference>
<evidence type="ECO:0000313" key="8">
    <source>
        <dbReference type="Proteomes" id="UP000572268"/>
    </source>
</evidence>
<feature type="domain" description="RRM" evidence="6">
    <location>
        <begin position="167"/>
        <end position="245"/>
    </location>
</feature>
<dbReference type="Pfam" id="PF00076">
    <property type="entry name" value="RRM_1"/>
    <property type="match status" value="2"/>
</dbReference>
<reference evidence="7 8" key="1">
    <citation type="submission" date="2020-04" db="EMBL/GenBank/DDBJ databases">
        <title>Perkinsus olseni comparative genomics.</title>
        <authorList>
            <person name="Bogema D.R."/>
        </authorList>
    </citation>
    <scope>NUCLEOTIDE SEQUENCE [LARGE SCALE GENOMIC DNA]</scope>
    <source>
        <strain evidence="7">ATCC PRA-31</strain>
    </source>
</reference>
<dbReference type="PROSITE" id="PS50102">
    <property type="entry name" value="RRM"/>
    <property type="match status" value="2"/>
</dbReference>
<dbReference type="InterPro" id="IPR007834">
    <property type="entry name" value="DSS1_SEM1"/>
</dbReference>